<dbReference type="GO" id="GO:0004869">
    <property type="term" value="F:cysteine-type endopeptidase inhibitor activity"/>
    <property type="evidence" value="ECO:0007669"/>
    <property type="project" value="UniProtKB-KW"/>
</dbReference>
<name>T1JW05_TETUR</name>
<accession>T1JW05</accession>
<dbReference type="EnsemblMetazoa" id="tetur02g06460.1">
    <property type="protein sequence ID" value="tetur02g06460.1"/>
    <property type="gene ID" value="tetur02g06460"/>
</dbReference>
<dbReference type="HOGENOM" id="CLU_118168_4_0_1"/>
<dbReference type="SMART" id="SM00043">
    <property type="entry name" value="CY"/>
    <property type="match status" value="1"/>
</dbReference>
<evidence type="ECO:0000259" key="5">
    <source>
        <dbReference type="SMART" id="SM00043"/>
    </source>
</evidence>
<evidence type="ECO:0000256" key="1">
    <source>
        <dbReference type="ARBA" id="ARBA00009403"/>
    </source>
</evidence>
<keyword evidence="7" id="KW-1185">Reference proteome</keyword>
<sequence length="146" mass="16296">MKLAIILTACLFGTVFAQEGLPGGWNSLSTDDSTVNQLAIKSVNHHNSVNNSAYYKKLVKIQEARYQVVAGFKYEIKFLIGKTECAKTGNYTDSCQVAVNSPTELCTYVFWMPPVDKDRITSFDCVATNEDVLEKHLTINCEVFIN</sequence>
<comment type="similarity">
    <text evidence="1">Belongs to the cystatin family.</text>
</comment>
<proteinExistence type="inferred from homology"/>
<dbReference type="Proteomes" id="UP000015104">
    <property type="component" value="Unassembled WGS sequence"/>
</dbReference>
<reference evidence="6" key="2">
    <citation type="submission" date="2015-06" db="UniProtKB">
        <authorList>
            <consortium name="EnsemblMetazoa"/>
        </authorList>
    </citation>
    <scope>IDENTIFICATION</scope>
</reference>
<dbReference type="AlphaFoldDB" id="T1JW05"/>
<organism evidence="6 7">
    <name type="scientific">Tetranychus urticae</name>
    <name type="common">Two-spotted spider mite</name>
    <dbReference type="NCBI Taxonomy" id="32264"/>
    <lineage>
        <taxon>Eukaryota</taxon>
        <taxon>Metazoa</taxon>
        <taxon>Ecdysozoa</taxon>
        <taxon>Arthropoda</taxon>
        <taxon>Chelicerata</taxon>
        <taxon>Arachnida</taxon>
        <taxon>Acari</taxon>
        <taxon>Acariformes</taxon>
        <taxon>Trombidiformes</taxon>
        <taxon>Prostigmata</taxon>
        <taxon>Eleutherengona</taxon>
        <taxon>Raphignathae</taxon>
        <taxon>Tetranychoidea</taxon>
        <taxon>Tetranychidae</taxon>
        <taxon>Tetranychus</taxon>
    </lineage>
</organism>
<dbReference type="GO" id="GO:0005615">
    <property type="term" value="C:extracellular space"/>
    <property type="evidence" value="ECO:0007669"/>
    <property type="project" value="TreeGrafter"/>
</dbReference>
<dbReference type="SUPFAM" id="SSF54403">
    <property type="entry name" value="Cystatin/monellin"/>
    <property type="match status" value="1"/>
</dbReference>
<keyword evidence="2" id="KW-0646">Protease inhibitor</keyword>
<protein>
    <recommendedName>
        <fullName evidence="5">Cystatin domain-containing protein</fullName>
    </recommendedName>
</protein>
<dbReference type="Pfam" id="PF00031">
    <property type="entry name" value="Cystatin"/>
    <property type="match status" value="1"/>
</dbReference>
<dbReference type="InterPro" id="IPR046350">
    <property type="entry name" value="Cystatin_sf"/>
</dbReference>
<dbReference type="Gene3D" id="3.10.450.10">
    <property type="match status" value="1"/>
</dbReference>
<dbReference type="GO" id="GO:0005737">
    <property type="term" value="C:cytoplasm"/>
    <property type="evidence" value="ECO:0007669"/>
    <property type="project" value="TreeGrafter"/>
</dbReference>
<evidence type="ECO:0000256" key="4">
    <source>
        <dbReference type="SAM" id="SignalP"/>
    </source>
</evidence>
<keyword evidence="3" id="KW-0789">Thiol protease inhibitor</keyword>
<dbReference type="CDD" id="cd00042">
    <property type="entry name" value="CY"/>
    <property type="match status" value="1"/>
</dbReference>
<evidence type="ECO:0000256" key="2">
    <source>
        <dbReference type="ARBA" id="ARBA00022690"/>
    </source>
</evidence>
<dbReference type="GO" id="GO:0031982">
    <property type="term" value="C:vesicle"/>
    <property type="evidence" value="ECO:0007669"/>
    <property type="project" value="TreeGrafter"/>
</dbReference>
<dbReference type="PANTHER" id="PTHR46186:SF2">
    <property type="entry name" value="CYSTATIN"/>
    <property type="match status" value="1"/>
</dbReference>
<feature type="chain" id="PRO_5018560320" description="Cystatin domain-containing protein" evidence="4">
    <location>
        <begin position="18"/>
        <end position="146"/>
    </location>
</feature>
<reference evidence="7" key="1">
    <citation type="submission" date="2011-08" db="EMBL/GenBank/DDBJ databases">
        <authorList>
            <person name="Rombauts S."/>
        </authorList>
    </citation>
    <scope>NUCLEOTIDE SEQUENCE</scope>
    <source>
        <strain evidence="7">London</strain>
    </source>
</reference>
<keyword evidence="4" id="KW-0732">Signal</keyword>
<feature type="signal peptide" evidence="4">
    <location>
        <begin position="1"/>
        <end position="17"/>
    </location>
</feature>
<dbReference type="PANTHER" id="PTHR46186">
    <property type="entry name" value="CYSTATIN"/>
    <property type="match status" value="1"/>
</dbReference>
<dbReference type="EMBL" id="CAEY01000799">
    <property type="status" value="NOT_ANNOTATED_CDS"/>
    <property type="molecule type" value="Genomic_DNA"/>
</dbReference>
<evidence type="ECO:0000313" key="6">
    <source>
        <dbReference type="EnsemblMetazoa" id="tetur02g06460.1"/>
    </source>
</evidence>
<feature type="domain" description="Cystatin" evidence="5">
    <location>
        <begin position="20"/>
        <end position="126"/>
    </location>
</feature>
<dbReference type="eggNOG" id="ENOG502SC50">
    <property type="taxonomic scope" value="Eukaryota"/>
</dbReference>
<evidence type="ECO:0000313" key="7">
    <source>
        <dbReference type="Proteomes" id="UP000015104"/>
    </source>
</evidence>
<dbReference type="InterPro" id="IPR000010">
    <property type="entry name" value="Cystatin_dom"/>
</dbReference>
<evidence type="ECO:0000256" key="3">
    <source>
        <dbReference type="ARBA" id="ARBA00022704"/>
    </source>
</evidence>